<dbReference type="AlphaFoldDB" id="E3LS01"/>
<dbReference type="InParanoid" id="E3LS01"/>
<protein>
    <submittedName>
        <fullName evidence="2">Uncharacterized protein</fullName>
    </submittedName>
</protein>
<feature type="transmembrane region" description="Helical" evidence="1">
    <location>
        <begin position="59"/>
        <end position="83"/>
    </location>
</feature>
<evidence type="ECO:0000256" key="1">
    <source>
        <dbReference type="SAM" id="Phobius"/>
    </source>
</evidence>
<keyword evidence="3" id="KW-1185">Reference proteome</keyword>
<dbReference type="InterPro" id="IPR024483">
    <property type="entry name" value="Glam1"/>
</dbReference>
<dbReference type="OMA" id="IMITKAS"/>
<evidence type="ECO:0000313" key="2">
    <source>
        <dbReference type="EMBL" id="EFP09164.1"/>
    </source>
</evidence>
<dbReference type="EMBL" id="DS268414">
    <property type="protein sequence ID" value="EFP09164.1"/>
    <property type="molecule type" value="Genomic_DNA"/>
</dbReference>
<dbReference type="eggNOG" id="ENOG502TIMI">
    <property type="taxonomic scope" value="Eukaryota"/>
</dbReference>
<keyword evidence="1" id="KW-0472">Membrane</keyword>
<sequence>MTIVSKMNPPNKPAAIVVDECTPSGEEKPTIPTPRIKAIMITKASPRRRRQQQQRRQISTVRASASLTMFIAVVVLIDVYAVLTTDPDCPGPLTQFTGLHPTFNIYMLIVLHMMTLFGGLSKTVNGCRLAMGIAWMFFLISVVLLVFVPAFLGSYVASGLAPVQNITLSADNTAQDRFQTAFYMAIGGQLFVFLLFMCTIFQLTLVGELLAESHVIEMAARYARAGVEIGGDFHHSP</sequence>
<proteinExistence type="predicted"/>
<name>E3LS01_CAERE</name>
<dbReference type="CTD" id="9814913"/>
<organism evidence="3">
    <name type="scientific">Caenorhabditis remanei</name>
    <name type="common">Caenorhabditis vulgaris</name>
    <dbReference type="NCBI Taxonomy" id="31234"/>
    <lineage>
        <taxon>Eukaryota</taxon>
        <taxon>Metazoa</taxon>
        <taxon>Ecdysozoa</taxon>
        <taxon>Nematoda</taxon>
        <taxon>Chromadorea</taxon>
        <taxon>Rhabditida</taxon>
        <taxon>Rhabditina</taxon>
        <taxon>Rhabditomorpha</taxon>
        <taxon>Rhabditoidea</taxon>
        <taxon>Rhabditidae</taxon>
        <taxon>Peloderinae</taxon>
        <taxon>Caenorhabditis</taxon>
    </lineage>
</organism>
<dbReference type="KEGG" id="crq:GCK72_009582"/>
<dbReference type="HOGENOM" id="CLU_1185928_0_0_1"/>
<dbReference type="Pfam" id="PF10912">
    <property type="entry name" value="Glam1"/>
    <property type="match status" value="1"/>
</dbReference>
<feature type="transmembrane region" description="Helical" evidence="1">
    <location>
        <begin position="133"/>
        <end position="161"/>
    </location>
</feature>
<feature type="transmembrane region" description="Helical" evidence="1">
    <location>
        <begin position="103"/>
        <end position="121"/>
    </location>
</feature>
<dbReference type="Proteomes" id="UP000008281">
    <property type="component" value="Unassembled WGS sequence"/>
</dbReference>
<evidence type="ECO:0000313" key="3">
    <source>
        <dbReference type="Proteomes" id="UP000008281"/>
    </source>
</evidence>
<dbReference type="OrthoDB" id="5874178at2759"/>
<dbReference type="GeneID" id="9814913"/>
<reference evidence="2" key="1">
    <citation type="submission" date="2007-07" db="EMBL/GenBank/DDBJ databases">
        <title>PCAP assembly of the Caenorhabditis remanei genome.</title>
        <authorList>
            <consortium name="The Caenorhabditis remanei Sequencing Consortium"/>
            <person name="Wilson R.K."/>
        </authorList>
    </citation>
    <scope>NUCLEOTIDE SEQUENCE [LARGE SCALE GENOMIC DNA]</scope>
    <source>
        <strain evidence="2">PB4641</strain>
    </source>
</reference>
<dbReference type="RefSeq" id="XP_003112910.2">
    <property type="nucleotide sequence ID" value="XM_003112862.2"/>
</dbReference>
<accession>E3LS01</accession>
<keyword evidence="1" id="KW-0812">Transmembrane</keyword>
<feature type="transmembrane region" description="Helical" evidence="1">
    <location>
        <begin position="181"/>
        <end position="211"/>
    </location>
</feature>
<keyword evidence="1" id="KW-1133">Transmembrane helix</keyword>
<gene>
    <name evidence="2" type="ORF">CRE_25514</name>
</gene>